<dbReference type="GO" id="GO:0005975">
    <property type="term" value="P:carbohydrate metabolic process"/>
    <property type="evidence" value="ECO:0007669"/>
    <property type="project" value="InterPro"/>
</dbReference>
<evidence type="ECO:0000256" key="3">
    <source>
        <dbReference type="ARBA" id="ARBA00022801"/>
    </source>
</evidence>
<reference evidence="9 10" key="1">
    <citation type="journal article" date="2018" name="Int. J. Syst. Evol. Microbiol.">
        <title>Micromonospora globbae sp. nov., an endophytic actinomycete isolated from roots of Globba winitii C. H. Wright.</title>
        <authorList>
            <person name="Kuncharoen N."/>
            <person name="Pittayakhajonwut P."/>
            <person name="Tanasupawat S."/>
        </authorList>
    </citation>
    <scope>NUCLEOTIDE SEQUENCE [LARGE SCALE GENOMIC DNA]</scope>
    <source>
        <strain evidence="9 10">WPS1-2</strain>
    </source>
</reference>
<dbReference type="Gene3D" id="2.60.420.10">
    <property type="entry name" value="Maltose phosphorylase, domain 3"/>
    <property type="match status" value="1"/>
</dbReference>
<dbReference type="Gene3D" id="2.60.40.10">
    <property type="entry name" value="Immunoglobulins"/>
    <property type="match status" value="1"/>
</dbReference>
<dbReference type="EMBL" id="RAQQ01000001">
    <property type="protein sequence ID" value="RKF29177.1"/>
    <property type="molecule type" value="Genomic_DNA"/>
</dbReference>
<evidence type="ECO:0000313" key="9">
    <source>
        <dbReference type="EMBL" id="RKF29177.1"/>
    </source>
</evidence>
<evidence type="ECO:0000259" key="5">
    <source>
        <dbReference type="Pfam" id="PF05592"/>
    </source>
</evidence>
<feature type="domain" description="Bacterial alpha-L-rhamnosidase N-terminal" evidence="6">
    <location>
        <begin position="554"/>
        <end position="726"/>
    </location>
</feature>
<dbReference type="PANTHER" id="PTHR33307">
    <property type="entry name" value="ALPHA-RHAMNOSIDASE (EUROFUNG)"/>
    <property type="match status" value="1"/>
</dbReference>
<dbReference type="Gene3D" id="2.60.120.260">
    <property type="entry name" value="Galactose-binding domain-like"/>
    <property type="match status" value="4"/>
</dbReference>
<dbReference type="InterPro" id="IPR012341">
    <property type="entry name" value="6hp_glycosidase-like_sf"/>
</dbReference>
<comment type="catalytic activity">
    <reaction evidence="1">
        <text>Hydrolysis of terminal non-reducing alpha-L-rhamnose residues in alpha-L-rhamnosides.</text>
        <dbReference type="EC" id="3.2.1.40"/>
    </reaction>
</comment>
<dbReference type="GO" id="GO:0030596">
    <property type="term" value="F:alpha-L-rhamnosidase activity"/>
    <property type="evidence" value="ECO:0007669"/>
    <property type="project" value="UniProtKB-EC"/>
</dbReference>
<dbReference type="InterPro" id="IPR013783">
    <property type="entry name" value="Ig-like_fold"/>
</dbReference>
<proteinExistence type="predicted"/>
<feature type="domain" description="Alpha-L-rhamnosidase six-hairpin glycosidase" evidence="7">
    <location>
        <begin position="843"/>
        <end position="1178"/>
    </location>
</feature>
<dbReference type="Pfam" id="PF05592">
    <property type="entry name" value="Bac_rhamnosid"/>
    <property type="match status" value="1"/>
</dbReference>
<evidence type="ECO:0000256" key="4">
    <source>
        <dbReference type="SAM" id="MobiDB-lite"/>
    </source>
</evidence>
<gene>
    <name evidence="9" type="ORF">D7I43_00970</name>
</gene>
<dbReference type="EC" id="3.2.1.40" evidence="2"/>
<sequence length="1287" mass="138212">MAQRKRTSPGSEVSRRSLIGWGAAGAGAVALGGTAGALGGAGAEPAAAAPPPNAGAGPLTVDRLRTEYADRPLGTDVTAPRFSWTATATGHNARQSAYQVLVATRPDRLTPGAADVWDSGRVTSARSVGVAYGGRPLAPRTRYHWRVRLWDGAGRATRWSDPTWFETGLRDEGFGAARWIGAQPDYASAPLDLGGASWIWSPGATAGNAPAGPRWFRARLALPAGAQIAVAHLVVTADDDFTAYLDGRQVLHAPQQADGWKNARVADVTDLARAADGALTVAVVATNRPGPSVNPAGLLAKLVVTTTTGERSVLVTDGSWRSADSERTGWPEPGYDDTGWTPAAVLAPYGQGPWGSQVTVPQPGALDLAGASWVWGPGATTGNAPVGPRWFRGRLALPGGTEVASARLIMSADDDFTAYLGGRQVLHAPPQTDGWRTARIADVTQAARQAVGGDLVLAAIATNRGGASVNPGGLIAKLVVRTAGGAELVLVTGAGWRTTGTVESGWEQPGHDDSAWSPVTVLAPYGQGPWGSGIEPPVEERPAPLLRRAFRLDKPVARARWYAAGLAYQVLHVNGRRVGTAVLDPGFTDYDDTVLYVTHDVTDLLRAGHNVLGAELGRGFYGMTTRNVWRWHQPPWHGEPRLLGRLVVEHPDGSRTEVLTDDSWRVTDGPTVSNSLFAGETYDARRELPGWSASGYDDAEWARASVLDPPAGTVRAQEHEPIRVVESVAPVRLTSPGAGVWVADFGRTTAGWVRLRVTAPAGTTIRILYGEKLRADGTVEASNGNVQSARFQLDEYVTRGGGEEVWEPRFSYKGFRYVQLDGLPGAATAGTVTMRVVHSDVRDVGEFRCSEPLFEQFERMMRRTVRNNLHGIPTDTPMYEKNGWTGDAQVAAPTMAGQLDLSRFFTKWLGDLRDAQVASGQVPVIVPSGGWGYQELAPAPEWTTVYPFLLREMHRWYGDDRLPHQHWTAVADYLEWELGRLRDGLAVTALGDYLSPGTGGNPPEDTRLTATAYLHRALVSAAEVGEMIGKDAQSARFRAAADGLRDRLNETFLDRTRGLYRTDRDPGYRQTSNAVPLAFGLVPEDMVGAVVDNLVADIRDRGWHLNTGCLGTSVLLPVLTAHGHADVAARVALQRTYPSWGFWVENGADTMWEMWPTSTRSRQHYFHGTVVQWLYEHVAGLRPVADGWARFVVRPDARAEVSSASAAVDTVRGRASSAWRVRDGEFVLTVQVPVGATAEVHVPAARAGDVEASPGGLVQSRRMVDGYLVHTVGAGTWRFVSTSAPAV</sequence>
<accession>A0A420F8B3</accession>
<dbReference type="Pfam" id="PF08531">
    <property type="entry name" value="Bac_rhamnosid_N"/>
    <property type="match status" value="1"/>
</dbReference>
<evidence type="ECO:0000256" key="2">
    <source>
        <dbReference type="ARBA" id="ARBA00012652"/>
    </source>
</evidence>
<dbReference type="SUPFAM" id="SSF48208">
    <property type="entry name" value="Six-hairpin glycosidases"/>
    <property type="match status" value="1"/>
</dbReference>
<name>A0A420F8B3_9ACTN</name>
<evidence type="ECO:0000256" key="1">
    <source>
        <dbReference type="ARBA" id="ARBA00001445"/>
    </source>
</evidence>
<evidence type="ECO:0000259" key="8">
    <source>
        <dbReference type="Pfam" id="PF17390"/>
    </source>
</evidence>
<dbReference type="Pfam" id="PF17390">
    <property type="entry name" value="Bac_rhamnosid_C"/>
    <property type="match status" value="1"/>
</dbReference>
<comment type="caution">
    <text evidence="9">The sequence shown here is derived from an EMBL/GenBank/DDBJ whole genome shotgun (WGS) entry which is preliminary data.</text>
</comment>
<dbReference type="InterPro" id="IPR008979">
    <property type="entry name" value="Galactose-bd-like_sf"/>
</dbReference>
<dbReference type="InterPro" id="IPR006311">
    <property type="entry name" value="TAT_signal"/>
</dbReference>
<protein>
    <recommendedName>
        <fullName evidence="2">alpha-L-rhamnosidase</fullName>
        <ecNumber evidence="2">3.2.1.40</ecNumber>
    </recommendedName>
</protein>
<dbReference type="InterPro" id="IPR035398">
    <property type="entry name" value="Bac_rhamnosid_C"/>
</dbReference>
<organism evidence="9 10">
    <name type="scientific">Micromonospora globbae</name>
    <dbReference type="NCBI Taxonomy" id="1894969"/>
    <lineage>
        <taxon>Bacteria</taxon>
        <taxon>Bacillati</taxon>
        <taxon>Actinomycetota</taxon>
        <taxon>Actinomycetes</taxon>
        <taxon>Micromonosporales</taxon>
        <taxon>Micromonosporaceae</taxon>
        <taxon>Micromonospora</taxon>
    </lineage>
</organism>
<dbReference type="RefSeq" id="WP_120326416.1">
    <property type="nucleotide sequence ID" value="NZ_RAQQ01000001.1"/>
</dbReference>
<dbReference type="Pfam" id="PF17389">
    <property type="entry name" value="Bac_rhamnosid6H"/>
    <property type="match status" value="1"/>
</dbReference>
<dbReference type="InterPro" id="IPR016007">
    <property type="entry name" value="Alpha_rhamnosid"/>
</dbReference>
<feature type="region of interest" description="Disordered" evidence="4">
    <location>
        <begin position="39"/>
        <end position="59"/>
    </location>
</feature>
<evidence type="ECO:0000259" key="7">
    <source>
        <dbReference type="Pfam" id="PF17389"/>
    </source>
</evidence>
<dbReference type="Pfam" id="PF25788">
    <property type="entry name" value="Ig_Rha78A_N"/>
    <property type="match status" value="1"/>
</dbReference>
<evidence type="ECO:0000313" key="10">
    <source>
        <dbReference type="Proteomes" id="UP000285744"/>
    </source>
</evidence>
<dbReference type="PANTHER" id="PTHR33307:SF6">
    <property type="entry name" value="ALPHA-RHAMNOSIDASE (EUROFUNG)-RELATED"/>
    <property type="match status" value="1"/>
</dbReference>
<dbReference type="InterPro" id="IPR008902">
    <property type="entry name" value="Rhamnosid_concanavalin"/>
</dbReference>
<evidence type="ECO:0000259" key="6">
    <source>
        <dbReference type="Pfam" id="PF08531"/>
    </source>
</evidence>
<keyword evidence="3 9" id="KW-0378">Hydrolase</keyword>
<dbReference type="InterPro" id="IPR013737">
    <property type="entry name" value="Bac_rhamnosid_N"/>
</dbReference>
<feature type="domain" description="Alpha-L-rhamnosidase C-terminal" evidence="8">
    <location>
        <begin position="1180"/>
        <end position="1250"/>
    </location>
</feature>
<dbReference type="Gene3D" id="1.50.10.10">
    <property type="match status" value="1"/>
</dbReference>
<dbReference type="InterPro" id="IPR035396">
    <property type="entry name" value="Bac_rhamnosid6H"/>
</dbReference>
<dbReference type="OrthoDB" id="9761045at2"/>
<feature type="domain" description="Alpha-L-rhamnosidase concanavalin-like" evidence="5">
    <location>
        <begin position="738"/>
        <end position="838"/>
    </location>
</feature>
<dbReference type="PROSITE" id="PS51318">
    <property type="entry name" value="TAT"/>
    <property type="match status" value="1"/>
</dbReference>
<dbReference type="InterPro" id="IPR008928">
    <property type="entry name" value="6-hairpin_glycosidase_sf"/>
</dbReference>
<dbReference type="SUPFAM" id="SSF49785">
    <property type="entry name" value="Galactose-binding domain-like"/>
    <property type="match status" value="2"/>
</dbReference>
<dbReference type="Proteomes" id="UP000285744">
    <property type="component" value="Unassembled WGS sequence"/>
</dbReference>